<evidence type="ECO:0000256" key="1">
    <source>
        <dbReference type="ARBA" id="ARBA00004239"/>
    </source>
</evidence>
<dbReference type="PANTHER" id="PTHR24250:SF65">
    <property type="entry name" value="CHYMOTRYPSINOGEN B"/>
    <property type="match status" value="1"/>
</dbReference>
<dbReference type="Proteomes" id="UP001501920">
    <property type="component" value="Chromosome 25"/>
</dbReference>
<name>A0A3B4CCX0_PYGNA</name>
<dbReference type="Gene3D" id="2.40.10.10">
    <property type="entry name" value="Trypsin-like serine proteases"/>
    <property type="match status" value="3"/>
</dbReference>
<dbReference type="GeneTree" id="ENSGT00940000153216"/>
<evidence type="ECO:0000256" key="4">
    <source>
        <dbReference type="ARBA" id="ARBA00022801"/>
    </source>
</evidence>
<keyword evidence="3" id="KW-0645">Protease</keyword>
<dbReference type="InterPro" id="IPR043504">
    <property type="entry name" value="Peptidase_S1_PA_chymotrypsin"/>
</dbReference>
<evidence type="ECO:0000256" key="7">
    <source>
        <dbReference type="ARBA" id="ARBA00023157"/>
    </source>
</evidence>
<feature type="domain" description="Peptidase S1" evidence="9">
    <location>
        <begin position="35"/>
        <end position="244"/>
    </location>
</feature>
<evidence type="ECO:0000256" key="3">
    <source>
        <dbReference type="ARBA" id="ARBA00022670"/>
    </source>
</evidence>
<dbReference type="GO" id="GO:0005576">
    <property type="term" value="C:extracellular region"/>
    <property type="evidence" value="ECO:0007669"/>
    <property type="project" value="UniProtKB-SubCell"/>
</dbReference>
<evidence type="ECO:0000313" key="11">
    <source>
        <dbReference type="Proteomes" id="UP001501920"/>
    </source>
</evidence>
<reference evidence="10" key="3">
    <citation type="submission" date="2025-09" db="UniProtKB">
        <authorList>
            <consortium name="Ensembl"/>
        </authorList>
    </citation>
    <scope>IDENTIFICATION</scope>
</reference>
<dbReference type="InterPro" id="IPR001314">
    <property type="entry name" value="Peptidase_S1A"/>
</dbReference>
<dbReference type="GO" id="GO:0006508">
    <property type="term" value="P:proteolysis"/>
    <property type="evidence" value="ECO:0007669"/>
    <property type="project" value="UniProtKB-KW"/>
</dbReference>
<evidence type="ECO:0000313" key="10">
    <source>
        <dbReference type="Ensembl" id="ENSPNAP00000008721.2"/>
    </source>
</evidence>
<dbReference type="InterPro" id="IPR009003">
    <property type="entry name" value="Peptidase_S1_PA"/>
</dbReference>
<dbReference type="Ensembl" id="ENSPNAT00000014862.2">
    <property type="protein sequence ID" value="ENSPNAP00000008721.2"/>
    <property type="gene ID" value="ENSPNAG00000014519.2"/>
</dbReference>
<dbReference type="PANTHER" id="PTHR24250">
    <property type="entry name" value="CHYMOTRYPSIN-RELATED"/>
    <property type="match status" value="1"/>
</dbReference>
<keyword evidence="11" id="KW-1185">Reference proteome</keyword>
<dbReference type="AlphaFoldDB" id="A0A3B4CCX0"/>
<keyword evidence="5" id="KW-0720">Serine protease</keyword>
<reference evidence="10" key="2">
    <citation type="submission" date="2025-08" db="UniProtKB">
        <authorList>
            <consortium name="Ensembl"/>
        </authorList>
    </citation>
    <scope>IDENTIFICATION</scope>
</reference>
<keyword evidence="7" id="KW-1015">Disulfide bond</keyword>
<evidence type="ECO:0000256" key="2">
    <source>
        <dbReference type="ARBA" id="ARBA00022525"/>
    </source>
</evidence>
<dbReference type="FunFam" id="2.40.10.10:FF:000118">
    <property type="entry name" value="Chymotrypsinogen A"/>
    <property type="match status" value="1"/>
</dbReference>
<dbReference type="SUPFAM" id="SSF50494">
    <property type="entry name" value="Trypsin-like serine proteases"/>
    <property type="match status" value="1"/>
</dbReference>
<keyword evidence="6" id="KW-0865">Zymogen</keyword>
<protein>
    <recommendedName>
        <fullName evidence="8">chymotrypsin</fullName>
        <ecNumber evidence="8">3.4.21.1</ecNumber>
    </recommendedName>
</protein>
<evidence type="ECO:0000259" key="9">
    <source>
        <dbReference type="PROSITE" id="PS50240"/>
    </source>
</evidence>
<dbReference type="SMART" id="SM00020">
    <property type="entry name" value="Tryp_SPc"/>
    <property type="match status" value="1"/>
</dbReference>
<evidence type="ECO:0000256" key="6">
    <source>
        <dbReference type="ARBA" id="ARBA00023145"/>
    </source>
</evidence>
<dbReference type="CDD" id="cd00190">
    <property type="entry name" value="Tryp_SPc"/>
    <property type="match status" value="1"/>
</dbReference>
<dbReference type="PROSITE" id="PS50240">
    <property type="entry name" value="TRYPSIN_DOM"/>
    <property type="match status" value="1"/>
</dbReference>
<keyword evidence="2" id="KW-0964">Secreted</keyword>
<accession>A0A3B4CCX0</accession>
<evidence type="ECO:0000256" key="8">
    <source>
        <dbReference type="ARBA" id="ARBA00044036"/>
    </source>
</evidence>
<evidence type="ECO:0000256" key="5">
    <source>
        <dbReference type="ARBA" id="ARBA00022825"/>
    </source>
</evidence>
<dbReference type="InterPro" id="IPR001254">
    <property type="entry name" value="Trypsin_dom"/>
</dbReference>
<proteinExistence type="predicted"/>
<keyword evidence="4" id="KW-0378">Hydrolase</keyword>
<dbReference type="PRINTS" id="PR00722">
    <property type="entry name" value="CHYMOTRYPSIN"/>
</dbReference>
<organism evidence="10 11">
    <name type="scientific">Pygocentrus nattereri</name>
    <name type="common">Red-bellied piranha</name>
    <dbReference type="NCBI Taxonomy" id="42514"/>
    <lineage>
        <taxon>Eukaryota</taxon>
        <taxon>Metazoa</taxon>
        <taxon>Chordata</taxon>
        <taxon>Craniata</taxon>
        <taxon>Vertebrata</taxon>
        <taxon>Euteleostomi</taxon>
        <taxon>Actinopterygii</taxon>
        <taxon>Neopterygii</taxon>
        <taxon>Teleostei</taxon>
        <taxon>Ostariophysi</taxon>
        <taxon>Characiformes</taxon>
        <taxon>Characoidei</taxon>
        <taxon>Pygocentrus</taxon>
    </lineage>
</organism>
<reference evidence="10 11" key="1">
    <citation type="submission" date="2020-10" db="EMBL/GenBank/DDBJ databases">
        <title>Pygocentrus nattereri (red-bellied piranha) genome, fPygNat1, primary haplotype.</title>
        <authorList>
            <person name="Myers G."/>
            <person name="Meyer A."/>
            <person name="Karagic N."/>
            <person name="Pippel M."/>
            <person name="Winkler S."/>
            <person name="Tracey A."/>
            <person name="Wood J."/>
            <person name="Formenti G."/>
            <person name="Howe K."/>
            <person name="Fedrigo O."/>
            <person name="Jarvis E.D."/>
        </authorList>
    </citation>
    <scope>NUCLEOTIDE SEQUENCE [LARGE SCALE GENOMIC DNA]</scope>
</reference>
<dbReference type="EC" id="3.4.21.1" evidence="8"/>
<dbReference type="Pfam" id="PF00089">
    <property type="entry name" value="Trypsin"/>
    <property type="match status" value="1"/>
</dbReference>
<comment type="subcellular location">
    <subcellularLocation>
        <location evidence="1">Secreted</location>
        <location evidence="1">Extracellular space</location>
    </subcellularLocation>
</comment>
<dbReference type="GO" id="GO:0004252">
    <property type="term" value="F:serine-type endopeptidase activity"/>
    <property type="evidence" value="ECO:0007669"/>
    <property type="project" value="UniProtKB-EC"/>
</dbReference>
<sequence>MAVLWVLSCHSLAHSPFSGCGDPSITLVISSYSRIVNSEEAEPRSWPWQHNTGLHFCGGSLINEWWVVTAAHYSVRLSTLVVLGQPSCPASDLHAPQYDSFTINNEILIKLASPVQLNPHVSPEYLAETSDNFSDGMKCVTSGWGWTKHNVSDTPALLQQTILPLLTSDGCRHYWGSQIADKMICDGASGASTCMVLYSENIFALYMAFLFQSDSGGSLVCQKAGAWTLVGMACPGEAAMITAN</sequence>